<organism evidence="1">
    <name type="scientific">Vibrio coralliilyticus</name>
    <dbReference type="NCBI Taxonomy" id="190893"/>
    <lineage>
        <taxon>Bacteria</taxon>
        <taxon>Pseudomonadati</taxon>
        <taxon>Pseudomonadota</taxon>
        <taxon>Gammaproteobacteria</taxon>
        <taxon>Vibrionales</taxon>
        <taxon>Vibrionaceae</taxon>
        <taxon>Vibrio</taxon>
    </lineage>
</organism>
<keyword evidence="1" id="KW-0808">Transferase</keyword>
<dbReference type="SMART" id="SM00052">
    <property type="entry name" value="EAL"/>
    <property type="match status" value="1"/>
</dbReference>
<comment type="caution">
    <text evidence="1">The sequence shown here is derived from an EMBL/GenBank/DDBJ whole genome shotgun (WGS) entry which is preliminary data.</text>
</comment>
<dbReference type="Gene3D" id="3.20.20.450">
    <property type="entry name" value="EAL domain"/>
    <property type="match status" value="1"/>
</dbReference>
<dbReference type="RefSeq" id="WP_045985836.1">
    <property type="nucleotide sequence ID" value="NZ_CP063052.1"/>
</dbReference>
<sequence>MTLSDQLIRDAFSNGWHTCVYQPKVEPSFEKIQGVEALFRLDIPGQGIYLPSHFIERAFELGYEEAIFFIVLEQSLKDVKGIGANIGLAINISHQVLVNPENIERVRELLWEFSFPASRLTFELSESEKLDESVAPQIDAFQQMGIKISIDDFGAGYSNFNKVLSLNIDEIKFDRSIINNNGMRSAALIKNILQFCRDFGITSVAEGVEDSDTRTYIRNLGFDTYQGFHFSKPVRIHELRQIAA</sequence>
<dbReference type="GO" id="GO:0016301">
    <property type="term" value="F:kinase activity"/>
    <property type="evidence" value="ECO:0007669"/>
    <property type="project" value="UniProtKB-KW"/>
</dbReference>
<gene>
    <name evidence="1" type="ORF">TW71_10390</name>
</gene>
<dbReference type="SUPFAM" id="SSF141868">
    <property type="entry name" value="EAL domain-like"/>
    <property type="match status" value="1"/>
</dbReference>
<dbReference type="PROSITE" id="PS50883">
    <property type="entry name" value="EAL"/>
    <property type="match status" value="1"/>
</dbReference>
<accession>A0A837G835</accession>
<dbReference type="GO" id="GO:0071111">
    <property type="term" value="F:cyclic-guanylate-specific phosphodiesterase activity"/>
    <property type="evidence" value="ECO:0007669"/>
    <property type="project" value="InterPro"/>
</dbReference>
<protein>
    <submittedName>
        <fullName evidence="1">Histidine kinase</fullName>
    </submittedName>
</protein>
<dbReference type="InterPro" id="IPR001633">
    <property type="entry name" value="EAL_dom"/>
</dbReference>
<dbReference type="AlphaFoldDB" id="A0A837G835"/>
<dbReference type="PANTHER" id="PTHR33121:SF79">
    <property type="entry name" value="CYCLIC DI-GMP PHOSPHODIESTERASE PDED-RELATED"/>
    <property type="match status" value="1"/>
</dbReference>
<dbReference type="InterPro" id="IPR050706">
    <property type="entry name" value="Cyclic-di-GMP_PDE-like"/>
</dbReference>
<dbReference type="EMBL" id="JXXR01000011">
    <property type="protein sequence ID" value="KJY73178.1"/>
    <property type="molecule type" value="Genomic_DNA"/>
</dbReference>
<proteinExistence type="predicted"/>
<keyword evidence="1" id="KW-0418">Kinase</keyword>
<reference evidence="1" key="1">
    <citation type="journal article" date="2015" name="BMC Genomics">
        <title>Genome mining reveals unlocked bioactive potential of marine Gram-negative bacteria.</title>
        <authorList>
            <person name="Machado H."/>
            <person name="Sonnenschein E.C."/>
            <person name="Melchiorsen J."/>
            <person name="Gram L."/>
        </authorList>
    </citation>
    <scope>NUCLEOTIDE SEQUENCE</scope>
    <source>
        <strain evidence="1">S2052</strain>
    </source>
</reference>
<evidence type="ECO:0000313" key="1">
    <source>
        <dbReference type="EMBL" id="KJY73178.1"/>
    </source>
</evidence>
<name>A0A837G835_9VIBR</name>
<dbReference type="PANTHER" id="PTHR33121">
    <property type="entry name" value="CYCLIC DI-GMP PHOSPHODIESTERASE PDEF"/>
    <property type="match status" value="1"/>
</dbReference>
<dbReference type="Pfam" id="PF00563">
    <property type="entry name" value="EAL"/>
    <property type="match status" value="1"/>
</dbReference>
<dbReference type="InterPro" id="IPR035919">
    <property type="entry name" value="EAL_sf"/>
</dbReference>
<dbReference type="CDD" id="cd01948">
    <property type="entry name" value="EAL"/>
    <property type="match status" value="1"/>
</dbReference>